<dbReference type="InterPro" id="IPR008969">
    <property type="entry name" value="CarboxyPept-like_regulatory"/>
</dbReference>
<dbReference type="Gene3D" id="1.50.10.20">
    <property type="match status" value="1"/>
</dbReference>
<dbReference type="SUPFAM" id="SSF49464">
    <property type="entry name" value="Carboxypeptidase regulatory domain-like"/>
    <property type="match status" value="1"/>
</dbReference>
<dbReference type="InterPro" id="IPR012910">
    <property type="entry name" value="Plug_dom"/>
</dbReference>
<evidence type="ECO:0000259" key="1">
    <source>
        <dbReference type="SMART" id="SM01360"/>
    </source>
</evidence>
<feature type="domain" description="Alpha-2-macroglobulin" evidence="1">
    <location>
        <begin position="1362"/>
        <end position="1452"/>
    </location>
</feature>
<evidence type="ECO:0000313" key="3">
    <source>
        <dbReference type="Proteomes" id="UP000306552"/>
    </source>
</evidence>
<dbReference type="InterPro" id="IPR051802">
    <property type="entry name" value="YfhM-like"/>
</dbReference>
<dbReference type="Pfam" id="PF00207">
    <property type="entry name" value="A2M"/>
    <property type="match status" value="1"/>
</dbReference>
<name>A0A4U5TSE7_9FLAO</name>
<dbReference type="SMART" id="SM01360">
    <property type="entry name" value="A2M"/>
    <property type="match status" value="1"/>
</dbReference>
<dbReference type="InterPro" id="IPR001599">
    <property type="entry name" value="Macroglobln_a2"/>
</dbReference>
<evidence type="ECO:0000313" key="2">
    <source>
        <dbReference type="EMBL" id="TKS57237.1"/>
    </source>
</evidence>
<reference evidence="2 3" key="1">
    <citation type="submission" date="2019-04" db="EMBL/GenBank/DDBJ databases">
        <title>Psychroflexus halotolerans sp. nov., isolated from a marine solar saltern.</title>
        <authorList>
            <person name="Feng X."/>
        </authorList>
    </citation>
    <scope>NUCLEOTIDE SEQUENCE [LARGE SCALE GENOMIC DNA]</scope>
    <source>
        <strain evidence="2 3">WDS2C27</strain>
    </source>
</reference>
<dbReference type="OrthoDB" id="9767116at2"/>
<dbReference type="SUPFAM" id="SSF48239">
    <property type="entry name" value="Terpenoid cyclases/Protein prenyltransferases"/>
    <property type="match status" value="1"/>
</dbReference>
<dbReference type="Pfam" id="PF07715">
    <property type="entry name" value="Plug"/>
    <property type="match status" value="1"/>
</dbReference>
<dbReference type="EMBL" id="SWMU01000001">
    <property type="protein sequence ID" value="TKS57237.1"/>
    <property type="molecule type" value="Genomic_DNA"/>
</dbReference>
<dbReference type="Gene3D" id="2.170.130.10">
    <property type="entry name" value="TonB-dependent receptor, plug domain"/>
    <property type="match status" value="1"/>
</dbReference>
<dbReference type="PANTHER" id="PTHR40094:SF1">
    <property type="entry name" value="UBIQUITIN DOMAIN-CONTAINING PROTEIN"/>
    <property type="match status" value="1"/>
</dbReference>
<sequence>MPNLKTASNAFFFVFTLLIAYQSPSQNLLESKAFGRYAYIYKISDQQAKSFFRNQNPRYKPEYFNQLIDSFEFDKTYHKPLKPGYYLKVRINGNKTETALTAVQDFNVFILNNDTDLNLRVLDLNGNAIENAELKLDKRRVKFDKSTQTYRIKKSYKDGLLSLNHAGQTFYYDLVKSDSQSFFKRKLNATLYQTPVKYVWKPVKFIIDLPADAYKSIKNHYARGNIYKLKRFFVKLYESTACLFDQDYCKTRKTFHYAVTDKPKYRPGDSLRFKAYVLNKSYKPIDEALQVYLYQNRKYIIIDEIKPYAKGGYTFAMTLEDSLDLKLDNPYRIGLKDKKSNTVAETRFYYEDYTLKGNKVEISAKTETQYKGDSLDIYINATDENDLKLMDARVDLALIAQDNVRSFEDRLFIPDTLWRFRTKLKPRSKTKISIPPDIYPKANIDFYLEAKIKTSDNEMVSNSKPFSFVYQNKTLQTDVQTDSIHFDYTENGEIKSKAAKLYIKDRFGNIDSLTSLELPCKIDINPYYSEYYIETDSLSKAIKLFDYSDEINLSTKRTQDSIYIKLNNPRGLEIIYYIYKVNKEIKRGHKKQLDYKFQAKNKQNYYVSLTYIWAGKEVKKSYGISLDEQLLNISVEEPQLIYPGKTDTIKVRITNYKNQPVENADVTAFGLSKKFNYNFPRLPRLFKKRKTRKAINNFEFHTDVFDRQVQPLDYHNWKTKAHLDSIIYYDFMYPQEFFKTDVEANDSITQFAPFVMKEGKQEAVHVIYVNNNPVYFSWNSHQQSYSFPIDSGYHNIKLRTTNKIYKLDSLYFKPNRKTIFSLDEKGLHPQIQVEETTPTWTTLEKKQLYPRILLYDKHRGNFQAYIKSRNQYFLLGVGERRYRGNYYKQFTGPVYDRFLFKTLDSLSYNIHHEPGFNYRFNEKFLKLKSYPIEILPTEFSSYISNHEVSEDVITLNYIHNVWRLQNAKNRKQKSYKRYPYRTTAGYAELRLIDKNPNPEKFVLNTIVVNTQNDSLRLYPGLQQNIHQLRPGKHRAILLFDDFSYQVLDNIQLKPNGLNVVKFDEPELYPKDFFSSALNEIIEEYSLKSVSKKLVKEHFERLKTTYKKNEQYFGPGKFVSGVVKDEDGLPIPGVNVIVKGTSIGTQTDFDGNYTLKLPNTKSHLIFSYVGFKTLEKPAYKFNDITLKPEFNHLDEVVVTSYASATINTTSRPIETMNSFESIEYYDSNKILNFLSKDIHTVLNGKVAGIRISNTNGQPGSSATVIIRGRTSVMSNEEPLYVIDGMPISEGEFRELSSDNIASLRVLKDVAATSVYGNRGANGVVVITTVSGSDDALQKDPAFTEEFYAENQAASSIRNNFSDVAYWQPTLRTDNNGEAAFEITYPDDITNWQNIVIAMNAKRQKGKYQSFTKSYKPLSARLFTPKFLIEGDNAHLIGKALNYTADTLAIETALEVDDRRVFAKNHESINATIDTLKIKAKKDNLQLTFKLNQKHSEYFDGEKRDIPVLKKGVELQKGIFKILEPGDTLKHHFDKDLGQVEFYAESNLLELLQKDIQDVVNYTYECNEQLASKLHMLLAKKEIYAHLNKDFDEDKTIKKIIKKLDKNKQDNGLWGWWKSSEFTSFWISQHVIKAMLKAENMGYKTKFNIEKTVIYFKNQYYKSDKSSQKADIILSLSLLGESVYPNVVRSIKEEIQDSKTDFHNKLKLSLALLNLDIIPDIEFLNNYQKEDIFDNVYFEAKEKYKSILVYQNSIQNTLMAYKLIKSVKSTDKRLPKIRRYLVSSRQQNVLINTYEITNVLEEILPDILPKTSASKAKATLNLNAITQTDFPLQTQLETGDLSLTNTGNLPIYISAYQSYWESDPSNFKDDFEIKTRFKNQSYSMVKNGDEVILKVDIKVDKEAKYVLLNVPIPGGFDYTSKPVQYGLEDHREYYEHQTTIFCSVLKAGEYSFEIPLIAKYSGRYSLNPAKISLMYFPTFYAHEGLKIINVK</sequence>
<keyword evidence="3" id="KW-1185">Reference proteome</keyword>
<protein>
    <recommendedName>
        <fullName evidence="1">Alpha-2-macroglobulin domain-containing protein</fullName>
    </recommendedName>
</protein>
<organism evidence="2 3">
    <name type="scientific">Mesohalobacter halotolerans</name>
    <dbReference type="NCBI Taxonomy" id="1883405"/>
    <lineage>
        <taxon>Bacteria</taxon>
        <taxon>Pseudomonadati</taxon>
        <taxon>Bacteroidota</taxon>
        <taxon>Flavobacteriia</taxon>
        <taxon>Flavobacteriales</taxon>
        <taxon>Flavobacteriaceae</taxon>
        <taxon>Mesohalobacter</taxon>
    </lineage>
</organism>
<proteinExistence type="predicted"/>
<dbReference type="Proteomes" id="UP000306552">
    <property type="component" value="Unassembled WGS sequence"/>
</dbReference>
<comment type="caution">
    <text evidence="2">The sequence shown here is derived from an EMBL/GenBank/DDBJ whole genome shotgun (WGS) entry which is preliminary data.</text>
</comment>
<dbReference type="InterPro" id="IPR008930">
    <property type="entry name" value="Terpenoid_cyclase/PrenylTrfase"/>
</dbReference>
<dbReference type="SUPFAM" id="SSF56935">
    <property type="entry name" value="Porins"/>
    <property type="match status" value="1"/>
</dbReference>
<dbReference type="Pfam" id="PF17973">
    <property type="entry name" value="bMG10"/>
    <property type="match status" value="1"/>
</dbReference>
<dbReference type="RefSeq" id="WP_138930940.1">
    <property type="nucleotide sequence ID" value="NZ_SWMU01000001.1"/>
</dbReference>
<dbReference type="GO" id="GO:0004866">
    <property type="term" value="F:endopeptidase inhibitor activity"/>
    <property type="evidence" value="ECO:0007669"/>
    <property type="project" value="InterPro"/>
</dbReference>
<dbReference type="InterPro" id="IPR037066">
    <property type="entry name" value="Plug_dom_sf"/>
</dbReference>
<gene>
    <name evidence="2" type="ORF">FCN74_02115</name>
</gene>
<dbReference type="Gene3D" id="2.60.40.1120">
    <property type="entry name" value="Carboxypeptidase-like, regulatory domain"/>
    <property type="match status" value="1"/>
</dbReference>
<accession>A0A4U5TSE7</accession>
<dbReference type="InterPro" id="IPR041246">
    <property type="entry name" value="Bact_MG10"/>
</dbReference>
<dbReference type="Gene3D" id="2.20.130.20">
    <property type="match status" value="1"/>
</dbReference>
<dbReference type="Pfam" id="PF13715">
    <property type="entry name" value="CarbopepD_reg_2"/>
    <property type="match status" value="1"/>
</dbReference>
<dbReference type="PANTHER" id="PTHR40094">
    <property type="entry name" value="ALPHA-2-MACROGLOBULIN HOMOLOG"/>
    <property type="match status" value="1"/>
</dbReference>
<dbReference type="Gene3D" id="2.60.40.1930">
    <property type="match status" value="1"/>
</dbReference>